<reference evidence="3" key="1">
    <citation type="submission" date="2013-08" db="EMBL/GenBank/DDBJ databases">
        <authorList>
            <person name="Mendez C."/>
            <person name="Richter M."/>
            <person name="Ferrer M."/>
            <person name="Sanchez J."/>
        </authorList>
    </citation>
    <scope>NUCLEOTIDE SEQUENCE</scope>
</reference>
<dbReference type="GO" id="GO:0004792">
    <property type="term" value="F:thiosulfate-cyanide sulfurtransferase activity"/>
    <property type="evidence" value="ECO:0007669"/>
    <property type="project" value="TreeGrafter"/>
</dbReference>
<dbReference type="AlphaFoldDB" id="T1DC05"/>
<proteinExistence type="predicted"/>
<dbReference type="GO" id="GO:0008641">
    <property type="term" value="F:ubiquitin-like modifier activating enzyme activity"/>
    <property type="evidence" value="ECO:0007669"/>
    <property type="project" value="InterPro"/>
</dbReference>
<organism evidence="3">
    <name type="scientific">mine drainage metagenome</name>
    <dbReference type="NCBI Taxonomy" id="410659"/>
    <lineage>
        <taxon>unclassified sequences</taxon>
        <taxon>metagenomes</taxon>
        <taxon>ecological metagenomes</taxon>
    </lineage>
</organism>
<keyword evidence="1" id="KW-0472">Membrane</keyword>
<keyword evidence="1" id="KW-0812">Transmembrane</keyword>
<protein>
    <submittedName>
        <fullName evidence="3">UBA/THIF-type NAD/FAD binding fold domain protein</fullName>
    </submittedName>
</protein>
<evidence type="ECO:0000256" key="1">
    <source>
        <dbReference type="SAM" id="Phobius"/>
    </source>
</evidence>
<dbReference type="EMBL" id="AUZX01001487">
    <property type="protein sequence ID" value="EQD78969.1"/>
    <property type="molecule type" value="Genomic_DNA"/>
</dbReference>
<dbReference type="Pfam" id="PF00899">
    <property type="entry name" value="ThiF"/>
    <property type="match status" value="1"/>
</dbReference>
<dbReference type="SUPFAM" id="SSF69572">
    <property type="entry name" value="Activating enzymes of the ubiquitin-like proteins"/>
    <property type="match status" value="1"/>
</dbReference>
<evidence type="ECO:0000259" key="2">
    <source>
        <dbReference type="Pfam" id="PF00899"/>
    </source>
</evidence>
<comment type="caution">
    <text evidence="3">The sequence shown here is derived from an EMBL/GenBank/DDBJ whole genome shotgun (WGS) entry which is preliminary data.</text>
</comment>
<dbReference type="GO" id="GO:0032446">
    <property type="term" value="P:protein modification by small protein conjugation"/>
    <property type="evidence" value="ECO:0007669"/>
    <property type="project" value="TreeGrafter"/>
</dbReference>
<evidence type="ECO:0000313" key="3">
    <source>
        <dbReference type="EMBL" id="EQD78969.1"/>
    </source>
</evidence>
<dbReference type="InterPro" id="IPR035985">
    <property type="entry name" value="Ubiquitin-activating_enz"/>
</dbReference>
<feature type="domain" description="THIF-type NAD/FAD binding fold" evidence="2">
    <location>
        <begin position="4"/>
        <end position="161"/>
    </location>
</feature>
<dbReference type="GO" id="GO:0016779">
    <property type="term" value="F:nucleotidyltransferase activity"/>
    <property type="evidence" value="ECO:0007669"/>
    <property type="project" value="TreeGrafter"/>
</dbReference>
<dbReference type="PANTHER" id="PTHR10953">
    <property type="entry name" value="UBIQUITIN-ACTIVATING ENZYME E1"/>
    <property type="match status" value="1"/>
</dbReference>
<dbReference type="InterPro" id="IPR000594">
    <property type="entry name" value="ThiF_NAD_FAD-bd"/>
</dbReference>
<accession>T1DC05</accession>
<keyword evidence="1" id="KW-1133">Transmembrane helix</keyword>
<gene>
    <name evidence="3" type="ORF">B1A_01985</name>
</gene>
<name>T1DC05_9ZZZZ</name>
<dbReference type="GO" id="GO:0005737">
    <property type="term" value="C:cytoplasm"/>
    <property type="evidence" value="ECO:0007669"/>
    <property type="project" value="TreeGrafter"/>
</dbReference>
<feature type="transmembrane region" description="Helical" evidence="1">
    <location>
        <begin position="218"/>
        <end position="238"/>
    </location>
</feature>
<sequence>MGECWLLGAGAVGCAVLWALRDLPVSGRLHVVDPKRVTAGNLNRQILFNESDVNHWKADAAVARAKALLPALELVPHVKTFQTAFAGQPIARVLVGLDSREVRQEVQRELPAEVFDASTTGALEVLFHYNHVSEQRACLECVYPTRADKLAQSRHMAEGLGLTLEEVQAPFISVELAEKLTANFPHLVIDELIGRAISSVYRENCAAAVLRAPGGEQFLAPFAFVSILAGTLLVMHLVSRLRGDCCAVQPLGPSARGHR</sequence>
<dbReference type="Gene3D" id="3.40.50.720">
    <property type="entry name" value="NAD(P)-binding Rossmann-like Domain"/>
    <property type="match status" value="1"/>
</dbReference>
<dbReference type="InterPro" id="IPR045886">
    <property type="entry name" value="ThiF/MoeB/HesA"/>
</dbReference>
<feature type="non-terminal residue" evidence="3">
    <location>
        <position position="259"/>
    </location>
</feature>
<dbReference type="PANTHER" id="PTHR10953:SF102">
    <property type="entry name" value="ADENYLYLTRANSFERASE AND SULFURTRANSFERASE MOCS3"/>
    <property type="match status" value="1"/>
</dbReference>
<reference evidence="3" key="2">
    <citation type="journal article" date="2014" name="ISME J.">
        <title>Microbial stratification in low pH oxic and suboxic macroscopic growths along an acid mine drainage.</title>
        <authorList>
            <person name="Mendez-Garcia C."/>
            <person name="Mesa V."/>
            <person name="Sprenger R.R."/>
            <person name="Richter M."/>
            <person name="Diez M.S."/>
            <person name="Solano J."/>
            <person name="Bargiela R."/>
            <person name="Golyshina O.V."/>
            <person name="Manteca A."/>
            <person name="Ramos J.L."/>
            <person name="Gallego J.R."/>
            <person name="Llorente I."/>
            <person name="Martins Dos Santos V.A."/>
            <person name="Jensen O.N."/>
            <person name="Pelaez A.I."/>
            <person name="Sanchez J."/>
            <person name="Ferrer M."/>
        </authorList>
    </citation>
    <scope>NUCLEOTIDE SEQUENCE</scope>
</reference>